<organism evidence="3 4">
    <name type="scientific">Steinernema glaseri</name>
    <dbReference type="NCBI Taxonomy" id="37863"/>
    <lineage>
        <taxon>Eukaryota</taxon>
        <taxon>Metazoa</taxon>
        <taxon>Ecdysozoa</taxon>
        <taxon>Nematoda</taxon>
        <taxon>Chromadorea</taxon>
        <taxon>Rhabditida</taxon>
        <taxon>Tylenchina</taxon>
        <taxon>Panagrolaimomorpha</taxon>
        <taxon>Strongyloidoidea</taxon>
        <taxon>Steinernematidae</taxon>
        <taxon>Steinernema</taxon>
    </lineage>
</organism>
<evidence type="ECO:0000256" key="1">
    <source>
        <dbReference type="SAM" id="MobiDB-lite"/>
    </source>
</evidence>
<proteinExistence type="predicted"/>
<feature type="compositionally biased region" description="Basic residues" evidence="1">
    <location>
        <begin position="62"/>
        <end position="81"/>
    </location>
</feature>
<evidence type="ECO:0000313" key="3">
    <source>
        <dbReference type="Proteomes" id="UP000095287"/>
    </source>
</evidence>
<keyword evidence="2" id="KW-0472">Membrane</keyword>
<feature type="compositionally biased region" description="Basic and acidic residues" evidence="1">
    <location>
        <begin position="168"/>
        <end position="181"/>
    </location>
</feature>
<dbReference type="WBParaSite" id="L893_g30968.t1">
    <property type="protein sequence ID" value="L893_g30968.t1"/>
    <property type="gene ID" value="L893_g30968"/>
</dbReference>
<dbReference type="Proteomes" id="UP000095287">
    <property type="component" value="Unplaced"/>
</dbReference>
<keyword evidence="3" id="KW-1185">Reference proteome</keyword>
<dbReference type="AlphaFoldDB" id="A0A1I7ZYR3"/>
<accession>A0A1I7ZYR3</accession>
<name>A0A1I7ZYR3_9BILA</name>
<feature type="region of interest" description="Disordered" evidence="1">
    <location>
        <begin position="54"/>
        <end position="195"/>
    </location>
</feature>
<evidence type="ECO:0000313" key="4">
    <source>
        <dbReference type="WBParaSite" id="L893_g30968.t1"/>
    </source>
</evidence>
<keyword evidence="2" id="KW-0812">Transmembrane</keyword>
<protein>
    <submittedName>
        <fullName evidence="4">Transmembrane protein</fullName>
    </submittedName>
</protein>
<evidence type="ECO:0000256" key="2">
    <source>
        <dbReference type="SAM" id="Phobius"/>
    </source>
</evidence>
<reference evidence="4" key="1">
    <citation type="submission" date="2016-11" db="UniProtKB">
        <authorList>
            <consortium name="WormBaseParasite"/>
        </authorList>
    </citation>
    <scope>IDENTIFICATION</scope>
</reference>
<feature type="compositionally biased region" description="Polar residues" evidence="1">
    <location>
        <begin position="186"/>
        <end position="195"/>
    </location>
</feature>
<sequence>MERPMFPSYQEGPANLSTLLWLVASTSFFIATFSATFCLKQKATPELIVPVSRASVPEHSKQIPKKKHSPVARKSTRRQKSACREPSSEEENQMETSGPAAKVEPTEQLTLNHESSADDYTTQTTGDTRETQVSTCKTISQGCPTRLPVTSLVTARASEATPFLTRSSPERDKRKTKEERTLGAPTETTTRSSNL</sequence>
<feature type="compositionally biased region" description="Polar residues" evidence="1">
    <location>
        <begin position="132"/>
        <end position="143"/>
    </location>
</feature>
<feature type="transmembrane region" description="Helical" evidence="2">
    <location>
        <begin position="20"/>
        <end position="39"/>
    </location>
</feature>
<keyword evidence="2" id="KW-1133">Transmembrane helix</keyword>